<evidence type="ECO:0000256" key="4">
    <source>
        <dbReference type="ARBA" id="ARBA00023180"/>
    </source>
</evidence>
<feature type="region of interest" description="Disordered" evidence="6">
    <location>
        <begin position="1755"/>
        <end position="1878"/>
    </location>
</feature>
<feature type="transmembrane region" description="Helical" evidence="7">
    <location>
        <begin position="1527"/>
        <end position="1555"/>
    </location>
</feature>
<feature type="compositionally biased region" description="Polar residues" evidence="6">
    <location>
        <begin position="2291"/>
        <end position="2303"/>
    </location>
</feature>
<feature type="compositionally biased region" description="Basic residues" evidence="6">
    <location>
        <begin position="2305"/>
        <end position="2317"/>
    </location>
</feature>
<dbReference type="GeneID" id="100161772"/>
<dbReference type="InterPro" id="IPR051275">
    <property type="entry name" value="Cell_adhesion_signaling"/>
</dbReference>
<feature type="domain" description="Ig-like" evidence="8">
    <location>
        <begin position="1218"/>
        <end position="1339"/>
    </location>
</feature>
<feature type="compositionally biased region" description="Low complexity" evidence="6">
    <location>
        <begin position="686"/>
        <end position="696"/>
    </location>
</feature>
<dbReference type="RefSeq" id="XP_016657683.1">
    <property type="nucleotide sequence ID" value="XM_016802194.2"/>
</dbReference>
<keyword evidence="4" id="KW-0325">Glycoprotein</keyword>
<dbReference type="InterPro" id="IPR003599">
    <property type="entry name" value="Ig_sub"/>
</dbReference>
<dbReference type="Proteomes" id="UP000007819">
    <property type="component" value="Chromosome X"/>
</dbReference>
<accession>A0A8R2D244</accession>
<feature type="compositionally biased region" description="Low complexity" evidence="6">
    <location>
        <begin position="1863"/>
        <end position="1875"/>
    </location>
</feature>
<dbReference type="GO" id="GO:0005886">
    <property type="term" value="C:plasma membrane"/>
    <property type="evidence" value="ECO:0007669"/>
    <property type="project" value="TreeGrafter"/>
</dbReference>
<dbReference type="SMART" id="SM00408">
    <property type="entry name" value="IGc2"/>
    <property type="match status" value="5"/>
</dbReference>
<protein>
    <recommendedName>
        <fullName evidence="8">Ig-like domain-containing protein</fullName>
    </recommendedName>
</protein>
<dbReference type="GO" id="GO:0098609">
    <property type="term" value="P:cell-cell adhesion"/>
    <property type="evidence" value="ECO:0007669"/>
    <property type="project" value="TreeGrafter"/>
</dbReference>
<keyword evidence="7" id="KW-0812">Transmembrane</keyword>
<dbReference type="SUPFAM" id="SSF48726">
    <property type="entry name" value="Immunoglobulin"/>
    <property type="match status" value="7"/>
</dbReference>
<evidence type="ECO:0000256" key="7">
    <source>
        <dbReference type="SAM" id="Phobius"/>
    </source>
</evidence>
<feature type="region of interest" description="Disordered" evidence="6">
    <location>
        <begin position="880"/>
        <end position="909"/>
    </location>
</feature>
<feature type="compositionally biased region" description="Polar residues" evidence="6">
    <location>
        <begin position="465"/>
        <end position="477"/>
    </location>
</feature>
<dbReference type="SMART" id="SM00409">
    <property type="entry name" value="IG"/>
    <property type="match status" value="8"/>
</dbReference>
<comment type="subcellular location">
    <subcellularLocation>
        <location evidence="1">Membrane</location>
        <topology evidence="1">Single-pass type I membrane protein</topology>
    </subcellularLocation>
</comment>
<dbReference type="GO" id="GO:0050839">
    <property type="term" value="F:cell adhesion molecule binding"/>
    <property type="evidence" value="ECO:0007669"/>
    <property type="project" value="TreeGrafter"/>
</dbReference>
<name>A0A8R2D244_ACYPI</name>
<dbReference type="Pfam" id="PF13895">
    <property type="entry name" value="Ig_2"/>
    <property type="match status" value="1"/>
</dbReference>
<feature type="compositionally biased region" description="Basic and acidic residues" evidence="6">
    <location>
        <begin position="2146"/>
        <end position="2157"/>
    </location>
</feature>
<sequence length="2430" mass="264662">MIWSMKSSDSGGEGGEEDSGGGGESTKAVKWRRHGRQVSTTSASTTLGCRWMVQTMFVFFLITGTAAVLSNSTFKGEQQSDINARIGQSAFLPCELEPNNVTTGFEMTTQCGTVHSVKWYRGASRIFLYSGGPRTTQPHREGYTDRYDRSYWSTEPNSTLGFLVMDNITALDEGVYKCEITYTKVHEGCNIVQFINLTTYTDPESISVGTYAEIGDVSAHNYIDPSSDFYDDKNSDPKFGIMKKLTSGAIVGPVDEGNKIRLVCRAGRARPIPQVTWWQHSRGPIYDTDLVDYQYRKVDSDMSDDVFSYSGLWVAQSILTVIGKRGANGRYECRVKTATDSSPILTSNVEVTVNVSPYSVEMSTSSSGAPVTKVSKVDDRYKPQNSEHDRNSGAVVYAETTEGQPLVIRCAARGARPQANVTWYYYYKDQENDDDNDYGSGIKNEQNVRAPPVQSSKHGAPVMLGNSQQNGGSTARSPSDYLISEQRRMEGGAEIIGPVEIAQHTEYQADGTRDTHSQLSMSQLHRQQDGSILRCDAFNNVGSSPNQPLTVNMTIRVKYIPTAWVVPITDGENSGAIVEDEIKNEIGQQRKGGVDGSNNANPIVTDASKDTYDGLHYQSILYTVVVNETKELRLNCAYHANPDKLRTPVKWYRDGIELQLIDEEEPSSSNHGSSASSYAAVTPATGTGTLSGSSSGANTRFNTNTNPMGNSAKYARVKGLANGNGGIHGDGNGEDATVLVVRRLTRYDSGRYECRVRNSVGAANSTNFANVRVQYTPKVKLHVILDDSLDENQTSTTASSNINNNMVGSNPVVLESEHRNVTLRCAVQLEQDQQNIEDTNSDPSLNLTSVHWYWNGVQMQLPNCTRSPDSSDIFVDEDDGDNEFDTENNENENNAMNFNYDTSEPQREGEYDTYAVDNDTRRRNKKQRKVVCTDRELILVNVTKNIHGNYSCRAKNAAGLLTPMSDQTPLIVYFAPGPVTLEFSPRRVIKGRNVTLRCNAQFLGRPQHPTRYSWFRDGHPFYHQNQGLINPNINSGTGINLGTNGNTGGGNFNPDWFVDHVSLETRANFTCSAYNEGGVTYSEPVYIEVFAPPNYITGPPQYLGVAYNATHVNASCTVECYPHCSVNWLRRGVLIDPMNNPNDKERYSILTEYLPAERLKNDFEAVRSTLIWRMDNWPGGRGLDPITDSTEYSCRSSGNEVGPPVSESIMNFSVEYPPGNMTVSKTVVHVSEGNIPEKVFCHAEGRPQPTFEWRYIASTNNWNVPGNSSQSTQLSSQQRLLSIANAGNSGVGGGSGSGGSQINNQQLVLNSAVGRQQAGYYACVARNTHGNGTAYTYLDVMYKPSCQLRMITVDQFKQESSASLTDQSSELEEFLSSSSGEKRILVCTATANPGQVQYTWTIRNSGRQNDTTTSLTSDSPATERIITVSIGSSGNSGSNEVDNIGSYNRSILILQDRLEVTNNEDDDEGRGSDNIPNNGASEGVRTYVCTVYNTVGSDQCSIQVQAVRESDAPWWKQLLATIGLGGLPVMVVLVALVVILLLIVIIVIVILLLFVCKNRYIKPGNGVSGGRQKYVKQKYPSLTAYRVPVVWRRHRGRGLLLNISKVRQNPEGSATSTISGANPATTQHCTDQSAANVPGNPKPPPGYGDDHSESFSSQRTASAASVGKWPLKPGVLVHSKQQLHKLQSTTHSQSATGDTADSGPVDKTVSDESDKHKSKKNHTGKGKPAAECIMLANETQSARAARIRRMMIGSNNNLVPKKPSPTSPPPAPPVRQSSDNGASGANRCPSVTDSRGGAGQQQDNESNLGATGDSKAAFYENLPFHGMRPPPNQSPARQPRVSNGNGNTVGRTNCKPPLPLPPAETSTPSPPLSSLIHRSPNGGYVSLLRQATAPKSGDLVSRPAAAVRFNSLQRPKSGAATAWQRRDRQFRSMRTVGTGSSDKQLTELPTGRPTDGGDRQDNNNNNDDDDNGGVGDDKTKAPAAADRKDGRKDAFSASTFPKPAPRTRVPSASVAPPSLARRDTYENLQQLLNGDGSLVNSNKLTGVGIGARSLDEFYRMQIQQQHQLLYHRVTADDAAEAALTAGYSTVGGGVVHHRQQQQQQSIEMTQFEVTGSSREDTYQKSLKHQQKNAIGRYNDDNDNDRDDGVGSDADKIKSMNAGGTIGRRRRGSQQVLDGVGGGPLSDHYYSGGIGGSSQHLQQYHHHHQQQQQHGNRRRSNATSIGADGPPVQSVTTNNYNTVAANSSYNTVSGVGYYAADVYASMGTRQQQSKRQSQQQQQRPYCGVGTASAGNVSDEQSLTAKRSWRRQQNRRRRAGVGGGVVAVEPDDDAEQPQPVDASDYAADAEADDPPSPTPPQPLVDRYRNITATNELDHHHRPRQKNDVRNNPPGGGPTAAATPAAAAQQQANGGGANKNMVKFHDVGREIDV</sequence>
<feature type="compositionally biased region" description="Basic and acidic residues" evidence="6">
    <location>
        <begin position="2420"/>
        <end position="2430"/>
    </location>
</feature>
<dbReference type="InterPro" id="IPR007110">
    <property type="entry name" value="Ig-like_dom"/>
</dbReference>
<evidence type="ECO:0000259" key="8">
    <source>
        <dbReference type="PROSITE" id="PS50835"/>
    </source>
</evidence>
<dbReference type="PANTHER" id="PTHR11640:SF31">
    <property type="entry name" value="IRREGULAR CHIASM C-ROUGHEST PROTEIN-RELATED"/>
    <property type="match status" value="1"/>
</dbReference>
<feature type="region of interest" description="Disordered" evidence="6">
    <location>
        <begin position="686"/>
        <end position="710"/>
    </location>
</feature>
<keyword evidence="10" id="KW-1185">Reference proteome</keyword>
<evidence type="ECO:0000256" key="5">
    <source>
        <dbReference type="ARBA" id="ARBA00023319"/>
    </source>
</evidence>
<proteinExistence type="predicted"/>
<feature type="region of interest" description="Disordered" evidence="6">
    <location>
        <begin position="1682"/>
        <end position="1731"/>
    </location>
</feature>
<feature type="compositionally biased region" description="Basic and acidic residues" evidence="6">
    <location>
        <begin position="1975"/>
        <end position="1994"/>
    </location>
</feature>
<feature type="compositionally biased region" description="Polar residues" evidence="6">
    <location>
        <begin position="443"/>
        <end position="457"/>
    </location>
</feature>
<feature type="compositionally biased region" description="Polar residues" evidence="6">
    <location>
        <begin position="1610"/>
        <end position="1635"/>
    </location>
</feature>
<feature type="domain" description="Ig-like" evidence="8">
    <location>
        <begin position="87"/>
        <end position="207"/>
    </location>
</feature>
<feature type="domain" description="Ig-like" evidence="8">
    <location>
        <begin position="383"/>
        <end position="552"/>
    </location>
</feature>
<feature type="domain" description="Ig-like" evidence="8">
    <location>
        <begin position="1093"/>
        <end position="1210"/>
    </location>
</feature>
<feature type="compositionally biased region" description="Acidic residues" evidence="6">
    <location>
        <begin position="880"/>
        <end position="890"/>
    </location>
</feature>
<feature type="domain" description="Ig-like" evidence="8">
    <location>
        <begin position="602"/>
        <end position="772"/>
    </location>
</feature>
<feature type="region of interest" description="Disordered" evidence="6">
    <location>
        <begin position="2114"/>
        <end position="2236"/>
    </location>
</feature>
<feature type="compositionally biased region" description="Basic residues" evidence="6">
    <location>
        <begin position="2202"/>
        <end position="2219"/>
    </location>
</feature>
<feature type="compositionally biased region" description="Polar residues" evidence="6">
    <location>
        <begin position="1684"/>
        <end position="1699"/>
    </location>
</feature>
<feature type="region of interest" description="Disordered" evidence="6">
    <location>
        <begin position="662"/>
        <end position="681"/>
    </location>
</feature>
<dbReference type="Gene3D" id="2.60.40.10">
    <property type="entry name" value="Immunoglobulins"/>
    <property type="match status" value="7"/>
</dbReference>
<reference evidence="10" key="1">
    <citation type="submission" date="2010-06" db="EMBL/GenBank/DDBJ databases">
        <authorList>
            <person name="Jiang H."/>
            <person name="Abraham K."/>
            <person name="Ali S."/>
            <person name="Alsbrooks S.L."/>
            <person name="Anim B.N."/>
            <person name="Anosike U.S."/>
            <person name="Attaway T."/>
            <person name="Bandaranaike D.P."/>
            <person name="Battles P.K."/>
            <person name="Bell S.N."/>
            <person name="Bell A.V."/>
            <person name="Beltran B."/>
            <person name="Bickham C."/>
            <person name="Bustamante Y."/>
            <person name="Caleb T."/>
            <person name="Canada A."/>
            <person name="Cardenas V."/>
            <person name="Carter K."/>
            <person name="Chacko J."/>
            <person name="Chandrabose M.N."/>
            <person name="Chavez D."/>
            <person name="Chavez A."/>
            <person name="Chen L."/>
            <person name="Chu H.-S."/>
            <person name="Claassen K.J."/>
            <person name="Cockrell R."/>
            <person name="Collins M."/>
            <person name="Cooper J.A."/>
            <person name="Cree A."/>
            <person name="Curry S.M."/>
            <person name="Da Y."/>
            <person name="Dao M.D."/>
            <person name="Das B."/>
            <person name="Davila M.-L."/>
            <person name="Davy-Carroll L."/>
            <person name="Denson S."/>
            <person name="Dinh H."/>
            <person name="Ebong V.E."/>
            <person name="Edwards J.R."/>
            <person name="Egan A."/>
            <person name="El-Daye J."/>
            <person name="Escobedo L."/>
            <person name="Fernandez S."/>
            <person name="Fernando P.R."/>
            <person name="Flagg N."/>
            <person name="Forbes L.D."/>
            <person name="Fowler R.G."/>
            <person name="Fu Q."/>
            <person name="Gabisi R.A."/>
            <person name="Ganer J."/>
            <person name="Garbino Pronczuk A."/>
            <person name="Garcia R.M."/>
            <person name="Garner T."/>
            <person name="Garrett T.E."/>
            <person name="Gonzalez D.A."/>
            <person name="Hamid H."/>
            <person name="Hawkins E.S."/>
            <person name="Hirani K."/>
            <person name="Hogues M.E."/>
            <person name="Hollins B."/>
            <person name="Hsiao C.-H."/>
            <person name="Jabil R."/>
            <person name="James M.L."/>
            <person name="Jhangiani S.N."/>
            <person name="Johnson B."/>
            <person name="Johnson Q."/>
            <person name="Joshi V."/>
            <person name="Kalu J.B."/>
            <person name="Kam C."/>
            <person name="Kashfia A."/>
            <person name="Keebler J."/>
            <person name="Kisamo H."/>
            <person name="Kovar C.L."/>
            <person name="Lago L.A."/>
            <person name="Lai C.-Y."/>
            <person name="Laidlaw J."/>
            <person name="Lara F."/>
            <person name="Le T.-K."/>
            <person name="Lee S.L."/>
            <person name="Legall F.H."/>
            <person name="Lemon S.J."/>
            <person name="Lewis L.R."/>
            <person name="Li B."/>
            <person name="Liu Y."/>
            <person name="Liu Y.-S."/>
            <person name="Lopez J."/>
            <person name="Lozado R.J."/>
            <person name="Lu J."/>
            <person name="Madu R.C."/>
            <person name="Maheshwari M."/>
            <person name="Maheshwari R."/>
            <person name="Malloy K."/>
            <person name="Martinez E."/>
            <person name="Mathew T."/>
            <person name="Mercado I.C."/>
            <person name="Mercado C."/>
            <person name="Meyer B."/>
            <person name="Montgomery K."/>
            <person name="Morgan M.B."/>
            <person name="Munidasa M."/>
            <person name="Nazareth L.V."/>
            <person name="Nelson J."/>
            <person name="Ng B.M."/>
            <person name="Nguyen N.B."/>
            <person name="Nguyen P.Q."/>
            <person name="Nguyen T."/>
            <person name="Obregon M."/>
            <person name="Okwuonu G.O."/>
            <person name="Onwere C.G."/>
            <person name="Orozco G."/>
            <person name="Parra A."/>
            <person name="Patel S."/>
            <person name="Patil S."/>
            <person name="Perez A."/>
            <person name="Perez Y."/>
            <person name="Pham C."/>
            <person name="Primus E.L."/>
            <person name="Pu L.-L."/>
            <person name="Puazo M."/>
            <person name="Qin X."/>
            <person name="Quiroz J.B."/>
            <person name="Reese J."/>
            <person name="Richards S."/>
            <person name="Rives C.M."/>
            <person name="Robberts R."/>
            <person name="Ruiz S.J."/>
            <person name="Ruiz M.J."/>
            <person name="Santibanez J."/>
            <person name="Schneider B.W."/>
            <person name="Sisson I."/>
            <person name="Smith M."/>
            <person name="Sodergren E."/>
            <person name="Song X.-Z."/>
            <person name="Song B.B."/>
            <person name="Summersgill H."/>
            <person name="Thelus R."/>
            <person name="Thornton R.D."/>
            <person name="Trejos Z.Y."/>
            <person name="Usmani K."/>
            <person name="Vattathil S."/>
            <person name="Villasana D."/>
            <person name="Walker D.L."/>
            <person name="Wang S."/>
            <person name="Wang K."/>
            <person name="White C.S."/>
            <person name="Williams A.C."/>
            <person name="Williamson J."/>
            <person name="Wilson K."/>
            <person name="Woghiren I.O."/>
            <person name="Woodworth J.R."/>
            <person name="Worley K.C."/>
            <person name="Wright R.A."/>
            <person name="Wu W."/>
            <person name="Young L."/>
            <person name="Zhang L."/>
            <person name="Zhang J."/>
            <person name="Zhu Y."/>
            <person name="Muzny D.M."/>
            <person name="Weinstock G."/>
            <person name="Gibbs R.A."/>
        </authorList>
    </citation>
    <scope>NUCLEOTIDE SEQUENCE [LARGE SCALE GENOMIC DNA]</scope>
    <source>
        <strain evidence="10">LSR1</strain>
    </source>
</reference>
<dbReference type="PANTHER" id="PTHR11640">
    <property type="entry name" value="NEPHRIN"/>
    <property type="match status" value="1"/>
</dbReference>
<dbReference type="InterPro" id="IPR003598">
    <property type="entry name" value="Ig_sub2"/>
</dbReference>
<evidence type="ECO:0000313" key="10">
    <source>
        <dbReference type="Proteomes" id="UP000007819"/>
    </source>
</evidence>
<keyword evidence="2 7" id="KW-0472">Membrane</keyword>
<dbReference type="InterPro" id="IPR013783">
    <property type="entry name" value="Ig-like_fold"/>
</dbReference>
<feature type="compositionally biased region" description="Low complexity" evidence="6">
    <location>
        <begin position="667"/>
        <end position="681"/>
    </location>
</feature>
<dbReference type="PROSITE" id="PS50835">
    <property type="entry name" value="IG_LIKE"/>
    <property type="match status" value="7"/>
</dbReference>
<feature type="domain" description="Ig-like" evidence="8">
    <location>
        <begin position="237"/>
        <end position="352"/>
    </location>
</feature>
<feature type="compositionally biased region" description="Polar residues" evidence="6">
    <location>
        <begin position="1800"/>
        <end position="1809"/>
    </location>
</feature>
<feature type="compositionally biased region" description="Polar residues" evidence="6">
    <location>
        <begin position="1654"/>
        <end position="1663"/>
    </location>
</feature>
<keyword evidence="3" id="KW-1015">Disulfide bond</keyword>
<feature type="compositionally biased region" description="Polar residues" evidence="6">
    <location>
        <begin position="697"/>
        <end position="709"/>
    </location>
</feature>
<feature type="compositionally biased region" description="Polar residues" evidence="6">
    <location>
        <begin position="1834"/>
        <end position="1851"/>
    </location>
</feature>
<dbReference type="OrthoDB" id="6106100at2759"/>
<feature type="compositionally biased region" description="Polar residues" evidence="6">
    <location>
        <begin position="1775"/>
        <end position="1793"/>
    </location>
</feature>
<reference evidence="9" key="2">
    <citation type="submission" date="2022-06" db="UniProtKB">
        <authorList>
            <consortium name="EnsemblMetazoa"/>
        </authorList>
    </citation>
    <scope>IDENTIFICATION</scope>
</reference>
<evidence type="ECO:0000256" key="6">
    <source>
        <dbReference type="SAM" id="MobiDB-lite"/>
    </source>
</evidence>
<feature type="compositionally biased region" description="Pro residues" evidence="6">
    <location>
        <begin position="1762"/>
        <end position="1773"/>
    </location>
</feature>
<dbReference type="InterPro" id="IPR036179">
    <property type="entry name" value="Ig-like_dom_sf"/>
</dbReference>
<dbReference type="GO" id="GO:0005911">
    <property type="term" value="C:cell-cell junction"/>
    <property type="evidence" value="ECO:0007669"/>
    <property type="project" value="TreeGrafter"/>
</dbReference>
<feature type="region of interest" description="Disordered" evidence="6">
    <location>
        <begin position="2268"/>
        <end position="2430"/>
    </location>
</feature>
<feature type="compositionally biased region" description="Low complexity" evidence="6">
    <location>
        <begin position="2396"/>
        <end position="2409"/>
    </location>
</feature>
<feature type="compositionally biased region" description="Basic residues" evidence="6">
    <location>
        <begin position="1716"/>
        <end position="1725"/>
    </location>
</feature>
<keyword evidence="5" id="KW-0393">Immunoglobulin domain</keyword>
<feature type="region of interest" description="Disordered" evidence="6">
    <location>
        <begin position="435"/>
        <end position="478"/>
    </location>
</feature>
<dbReference type="EnsemblMetazoa" id="XM_016802194.2">
    <property type="protein sequence ID" value="XP_016657683.1"/>
    <property type="gene ID" value="LOC100161772"/>
</dbReference>
<feature type="domain" description="Ig-like" evidence="8">
    <location>
        <begin position="976"/>
        <end position="1086"/>
    </location>
</feature>
<evidence type="ECO:0000313" key="9">
    <source>
        <dbReference type="EnsemblMetazoa" id="XP_016657683.1"/>
    </source>
</evidence>
<feature type="region of interest" description="Disordered" evidence="6">
    <location>
        <begin position="1"/>
        <end position="36"/>
    </location>
</feature>
<organism evidence="9 10">
    <name type="scientific">Acyrthosiphon pisum</name>
    <name type="common">Pea aphid</name>
    <dbReference type="NCBI Taxonomy" id="7029"/>
    <lineage>
        <taxon>Eukaryota</taxon>
        <taxon>Metazoa</taxon>
        <taxon>Ecdysozoa</taxon>
        <taxon>Arthropoda</taxon>
        <taxon>Hexapoda</taxon>
        <taxon>Insecta</taxon>
        <taxon>Pterygota</taxon>
        <taxon>Neoptera</taxon>
        <taxon>Paraneoptera</taxon>
        <taxon>Hemiptera</taxon>
        <taxon>Sternorrhyncha</taxon>
        <taxon>Aphidomorpha</taxon>
        <taxon>Aphidoidea</taxon>
        <taxon>Aphididae</taxon>
        <taxon>Macrosiphini</taxon>
        <taxon>Acyrthosiphon</taxon>
    </lineage>
</organism>
<feature type="compositionally biased region" description="Low complexity" evidence="6">
    <location>
        <begin position="2268"/>
        <end position="2282"/>
    </location>
</feature>
<evidence type="ECO:0000256" key="2">
    <source>
        <dbReference type="ARBA" id="ARBA00023136"/>
    </source>
</evidence>
<feature type="region of interest" description="Disordered" evidence="6">
    <location>
        <begin position="1610"/>
        <end position="1665"/>
    </location>
</feature>
<feature type="region of interest" description="Disordered" evidence="6">
    <location>
        <begin position="1911"/>
        <end position="2020"/>
    </location>
</feature>
<evidence type="ECO:0000256" key="1">
    <source>
        <dbReference type="ARBA" id="ARBA00004479"/>
    </source>
</evidence>
<evidence type="ECO:0000256" key="3">
    <source>
        <dbReference type="ARBA" id="ARBA00023157"/>
    </source>
</evidence>
<keyword evidence="7" id="KW-1133">Transmembrane helix</keyword>